<keyword evidence="3" id="KW-0560">Oxidoreductase</keyword>
<dbReference type="GO" id="GO:0004090">
    <property type="term" value="F:carbonyl reductase (NADPH) activity"/>
    <property type="evidence" value="ECO:0007669"/>
    <property type="project" value="UniProtKB-EC"/>
</dbReference>
<dbReference type="RefSeq" id="XP_028151947.1">
    <property type="nucleotide sequence ID" value="XM_028296146.1"/>
</dbReference>
<gene>
    <name evidence="5" type="primary">LOC114345327</name>
</gene>
<dbReference type="SUPFAM" id="SSF51735">
    <property type="entry name" value="NAD(P)-binding Rossmann-fold domains"/>
    <property type="match status" value="1"/>
</dbReference>
<comment type="similarity">
    <text evidence="1">Belongs to the short-chain dehydrogenases/reductases (SDR) family.</text>
</comment>
<dbReference type="PROSITE" id="PS00061">
    <property type="entry name" value="ADH_SHORT"/>
    <property type="match status" value="1"/>
</dbReference>
<dbReference type="InterPro" id="IPR002347">
    <property type="entry name" value="SDR_fam"/>
</dbReference>
<dbReference type="EC" id="1.1.1.184" evidence="4"/>
<dbReference type="PANTHER" id="PTHR43963">
    <property type="entry name" value="CARBONYL REDUCTASE 1-RELATED"/>
    <property type="match status" value="1"/>
</dbReference>
<evidence type="ECO:0000256" key="3">
    <source>
        <dbReference type="ARBA" id="ARBA00023002"/>
    </source>
</evidence>
<sequence length="282" mass="31502">MSPQKVAVLTGGNKGIGYATIKGLCERFDGIVYLTARDVTRGKSAVAKLEKENLKAVFHQLDIDSQTSVDEFRNFIEKEHGGLDLLINNAAICFWSAAPNPTFAQSSQTIETNYFGTVRVCEALFPLLRNNTRVVNVSSCEGHLLKIPSENLRREFSRNDLTIPELNQLIGKFLKAVEIEKHREDGWGGSTYGVSKVAVSALTFIQQRMFDEEQPNRNISINAVYPGFVKTDMTEHHGFLTPEEGAKSSLFAALDADLKGKYIWTDCSLVDWYSNQMPNPPY</sequence>
<organism evidence="5">
    <name type="scientific">Diabrotica virgifera virgifera</name>
    <name type="common">western corn rootworm</name>
    <dbReference type="NCBI Taxonomy" id="50390"/>
    <lineage>
        <taxon>Eukaryota</taxon>
        <taxon>Metazoa</taxon>
        <taxon>Ecdysozoa</taxon>
        <taxon>Arthropoda</taxon>
        <taxon>Hexapoda</taxon>
        <taxon>Insecta</taxon>
        <taxon>Pterygota</taxon>
        <taxon>Neoptera</taxon>
        <taxon>Endopterygota</taxon>
        <taxon>Coleoptera</taxon>
        <taxon>Polyphaga</taxon>
        <taxon>Cucujiformia</taxon>
        <taxon>Chrysomeloidea</taxon>
        <taxon>Chrysomelidae</taxon>
        <taxon>Galerucinae</taxon>
        <taxon>Diabroticina</taxon>
        <taxon>Diabroticites</taxon>
        <taxon>Diabrotica</taxon>
    </lineage>
</organism>
<dbReference type="Gene3D" id="3.40.50.720">
    <property type="entry name" value="NAD(P)-binding Rossmann-like Domain"/>
    <property type="match status" value="1"/>
</dbReference>
<dbReference type="PRINTS" id="PR00081">
    <property type="entry name" value="GDHRDH"/>
</dbReference>
<evidence type="ECO:0000256" key="2">
    <source>
        <dbReference type="ARBA" id="ARBA00022857"/>
    </source>
</evidence>
<proteinExistence type="inferred from homology"/>
<evidence type="ECO:0000313" key="5">
    <source>
        <dbReference type="RefSeq" id="XP_028151947.1"/>
    </source>
</evidence>
<dbReference type="InterPro" id="IPR020904">
    <property type="entry name" value="Sc_DH/Rdtase_CS"/>
</dbReference>
<dbReference type="AlphaFoldDB" id="A0A6P7H0I5"/>
<name>A0A6P7H0I5_DIAVI</name>
<dbReference type="Pfam" id="PF00106">
    <property type="entry name" value="adh_short"/>
    <property type="match status" value="1"/>
</dbReference>
<dbReference type="PANTHER" id="PTHR43963:SF4">
    <property type="entry name" value="CARBONYL REDUCTASE (NADPH)"/>
    <property type="match status" value="1"/>
</dbReference>
<reference evidence="5" key="1">
    <citation type="submission" date="2025-08" db="UniProtKB">
        <authorList>
            <consortium name="RefSeq"/>
        </authorList>
    </citation>
    <scope>IDENTIFICATION</scope>
    <source>
        <tissue evidence="5">Whole insect</tissue>
    </source>
</reference>
<protein>
    <recommendedName>
        <fullName evidence="4">carbonyl reductase (NADPH)</fullName>
        <ecNumber evidence="4">1.1.1.184</ecNumber>
    </recommendedName>
</protein>
<dbReference type="InParanoid" id="A0A6P7H0I5"/>
<dbReference type="InterPro" id="IPR036291">
    <property type="entry name" value="NAD(P)-bd_dom_sf"/>
</dbReference>
<accession>A0A6P7H0I5</accession>
<evidence type="ECO:0000256" key="1">
    <source>
        <dbReference type="ARBA" id="ARBA00006484"/>
    </source>
</evidence>
<keyword evidence="2" id="KW-0521">NADP</keyword>
<dbReference type="InterPro" id="IPR045313">
    <property type="entry name" value="CBR1-like"/>
</dbReference>
<dbReference type="CDD" id="cd05324">
    <property type="entry name" value="carb_red_PTCR-like_SDR_c"/>
    <property type="match status" value="1"/>
</dbReference>
<evidence type="ECO:0000256" key="4">
    <source>
        <dbReference type="ARBA" id="ARBA00026118"/>
    </source>
</evidence>